<evidence type="ECO:0000313" key="1">
    <source>
        <dbReference type="EMBL" id="BAC85213.1"/>
    </source>
</evidence>
<protein>
    <submittedName>
        <fullName evidence="1">cDNA FLJ26160 fis, clone ADG02164</fullName>
    </submittedName>
</protein>
<accession>Q6ZPA6</accession>
<dbReference type="AlphaFoldDB" id="Q6ZPA6"/>
<reference evidence="1" key="1">
    <citation type="submission" date="2003-07" db="EMBL/GenBank/DDBJ databases">
        <title>NEDO human cDNA sequencing project.</title>
        <authorList>
            <person name="Ota T."/>
            <person name="Nakagawa S."/>
            <person name="Senoh A."/>
            <person name="Mizuguchi H."/>
            <person name="Inagaki H."/>
            <person name="Suzuki Y."/>
            <person name="Hata H."/>
            <person name="Nakagawa K."/>
            <person name="Mizuno S."/>
            <person name="Morinaga M."/>
            <person name="Kawamura M."/>
            <person name="Sugiyama T."/>
            <person name="Irie R."/>
            <person name="Otsuki T."/>
            <person name="Sato H."/>
            <person name="Nishikawa T."/>
            <person name="Sugiyama A."/>
            <person name="Kawakami B."/>
            <person name="Nagai K."/>
            <person name="Isogai T."/>
            <person name="Sugano S."/>
        </authorList>
    </citation>
    <scope>NUCLEOTIDE SEQUENCE</scope>
    <source>
        <tissue evidence="1">Adrenal gland</tissue>
    </source>
</reference>
<dbReference type="EMBL" id="AK129671">
    <property type="protein sequence ID" value="BAC85213.1"/>
    <property type="molecule type" value="mRNA"/>
</dbReference>
<organism evidence="1">
    <name type="scientific">Homo sapiens</name>
    <name type="common">Human</name>
    <dbReference type="NCBI Taxonomy" id="9606"/>
    <lineage>
        <taxon>Eukaryota</taxon>
        <taxon>Metazoa</taxon>
        <taxon>Chordata</taxon>
        <taxon>Craniata</taxon>
        <taxon>Vertebrata</taxon>
        <taxon>Euteleostomi</taxon>
        <taxon>Mammalia</taxon>
        <taxon>Eutheria</taxon>
        <taxon>Euarchontoglires</taxon>
        <taxon>Primates</taxon>
        <taxon>Haplorrhini</taxon>
        <taxon>Catarrhini</taxon>
        <taxon>Hominidae</taxon>
        <taxon>Homo</taxon>
    </lineage>
</organism>
<proteinExistence type="evidence at transcript level"/>
<sequence>MNNKTTQRRIVRSSQHTCGLARNFIKDGSITRFQEFRAIFHLTRMAIRLSLQLRKLAGSVSHVAIHYRSIASTDLDWVVQDNHLSSEASCFHWWVIFPVTSNIAMMNIFDRYVLDVEAPIVPRKNFTQSFMVYCNRFGFSCNIDWSQGDLYADTSLHLAYRDSTNTTNFVDILERQTQGLVSWTNW</sequence>
<name>Q6ZPA6_HUMAN</name>